<sequence length="505" mass="52981">MSRPVRTVVVAGAGAPLWLATLALRKAFGAGGLAVLAVETAPPTPGLSHAGLPAMGNLHQLLGLSEVELSRRCGAVPSLGQRFAGFSGDGSAFLHPYDTHGHAVDYVDFVHHWVLARKRGLKTALEDFSLGAAAAKQGRIVEGDDPGRLSSPGAGLHVDAAAYATLLRQRALVDGVTVEQGALADIERSGERIDAVVLESGARIAGDLFVDVGDGALIGQMPGAAFESWARWLPFDRVLPLAGQRLKTLPAYAHIEAVEGGWIGLYPLQDRTAGLAVYDSRTADAGLMARRAEGVSPLGWRQGEAQALRPGMQTRPWIGNCVALGAAAIALDPSDAAPMHAFQAGLSHLVSLFPADAGGGAEAPEARAYGAALAAQGRGLRDFQAMHYNLNRRAGAPWEAVRESEPPAELAYRLRLFGARGVVPAREDEAFQPANWAACLIGHGLIPQAHDPLAEGVAEAEQIQIFQNILGRIAADVGRMRPLEARLASLASRPAASAPAPLRFT</sequence>
<dbReference type="Proteomes" id="UP000245073">
    <property type="component" value="Unassembled WGS sequence"/>
</dbReference>
<dbReference type="RefSeq" id="WP_109101086.1">
    <property type="nucleotide sequence ID" value="NZ_QDKQ01000039.1"/>
</dbReference>
<accession>A0A2T9K1E8</accession>
<dbReference type="InterPro" id="IPR006905">
    <property type="entry name" value="Flavin_halogenase"/>
</dbReference>
<dbReference type="OrthoDB" id="5697472at2"/>
<dbReference type="EMBL" id="QDKQ01000039">
    <property type="protein sequence ID" value="PVM89808.1"/>
    <property type="molecule type" value="Genomic_DNA"/>
</dbReference>
<proteinExistence type="predicted"/>
<keyword evidence="2" id="KW-1185">Reference proteome</keyword>
<evidence type="ECO:0000313" key="2">
    <source>
        <dbReference type="Proteomes" id="UP000245073"/>
    </source>
</evidence>
<dbReference type="AlphaFoldDB" id="A0A2T9K1E8"/>
<dbReference type="GO" id="GO:0004497">
    <property type="term" value="F:monooxygenase activity"/>
    <property type="evidence" value="ECO:0007669"/>
    <property type="project" value="InterPro"/>
</dbReference>
<comment type="caution">
    <text evidence="1">The sequence shown here is derived from an EMBL/GenBank/DDBJ whole genome shotgun (WGS) entry which is preliminary data.</text>
</comment>
<dbReference type="InterPro" id="IPR036188">
    <property type="entry name" value="FAD/NAD-bd_sf"/>
</dbReference>
<protein>
    <submittedName>
        <fullName evidence="1">Tryptophan halogenase</fullName>
    </submittedName>
</protein>
<reference evidence="1 2" key="1">
    <citation type="submission" date="2018-04" db="EMBL/GenBank/DDBJ databases">
        <title>The genome sequence of Caulobacter sp. 744.</title>
        <authorList>
            <person name="Gao J."/>
            <person name="Sun J."/>
        </authorList>
    </citation>
    <scope>NUCLEOTIDE SEQUENCE [LARGE SCALE GENOMIC DNA]</scope>
    <source>
        <strain evidence="1 2">774</strain>
    </source>
</reference>
<evidence type="ECO:0000313" key="1">
    <source>
        <dbReference type="EMBL" id="PVM89808.1"/>
    </source>
</evidence>
<dbReference type="Gene3D" id="3.50.50.60">
    <property type="entry name" value="FAD/NAD(P)-binding domain"/>
    <property type="match status" value="1"/>
</dbReference>
<organism evidence="1 2">
    <name type="scientific">Caulobacter endophyticus</name>
    <dbReference type="NCBI Taxonomy" id="2172652"/>
    <lineage>
        <taxon>Bacteria</taxon>
        <taxon>Pseudomonadati</taxon>
        <taxon>Pseudomonadota</taxon>
        <taxon>Alphaproteobacteria</taxon>
        <taxon>Caulobacterales</taxon>
        <taxon>Caulobacteraceae</taxon>
        <taxon>Caulobacter</taxon>
    </lineage>
</organism>
<gene>
    <name evidence="1" type="ORF">DDF67_11755</name>
</gene>
<dbReference type="Pfam" id="PF04820">
    <property type="entry name" value="Trp_halogenase"/>
    <property type="match status" value="1"/>
</dbReference>
<name>A0A2T9K1E8_9CAUL</name>